<dbReference type="EMBL" id="BAAANB010000001">
    <property type="protein sequence ID" value="GAA2020934.1"/>
    <property type="molecule type" value="Genomic_DNA"/>
</dbReference>
<gene>
    <name evidence="3" type="ORF">GCM10009740_06750</name>
</gene>
<dbReference type="InterPro" id="IPR015421">
    <property type="entry name" value="PyrdxlP-dep_Trfase_major"/>
</dbReference>
<dbReference type="Gene3D" id="3.40.640.10">
    <property type="entry name" value="Type I PLP-dependent aspartate aminotransferase-like (Major domain)"/>
    <property type="match status" value="1"/>
</dbReference>
<evidence type="ECO:0000256" key="1">
    <source>
        <dbReference type="ARBA" id="ARBA00001933"/>
    </source>
</evidence>
<dbReference type="PIRSF" id="PIRSF000390">
    <property type="entry name" value="PLP_StrS"/>
    <property type="match status" value="1"/>
</dbReference>
<proteinExistence type="inferred from homology"/>
<evidence type="ECO:0000256" key="2">
    <source>
        <dbReference type="RuleBase" id="RU004508"/>
    </source>
</evidence>
<dbReference type="InterPro" id="IPR015422">
    <property type="entry name" value="PyrdxlP-dep_Trfase_small"/>
</dbReference>
<keyword evidence="3" id="KW-0032">Aminotransferase</keyword>
<name>A0ABN2TUS6_9MICO</name>
<protein>
    <submittedName>
        <fullName evidence="3">DegT/DnrJ/EryC1/StrS family aminotransferase</fullName>
    </submittedName>
</protein>
<evidence type="ECO:0000313" key="3">
    <source>
        <dbReference type="EMBL" id="GAA2020934.1"/>
    </source>
</evidence>
<comment type="similarity">
    <text evidence="2">Belongs to the DegT/DnrJ/EryC1 family.</text>
</comment>
<organism evidence="3 4">
    <name type="scientific">Terrabacter terrae</name>
    <dbReference type="NCBI Taxonomy" id="318434"/>
    <lineage>
        <taxon>Bacteria</taxon>
        <taxon>Bacillati</taxon>
        <taxon>Actinomycetota</taxon>
        <taxon>Actinomycetes</taxon>
        <taxon>Micrococcales</taxon>
        <taxon>Intrasporangiaceae</taxon>
        <taxon>Terrabacter</taxon>
    </lineage>
</organism>
<keyword evidence="4" id="KW-1185">Reference proteome</keyword>
<dbReference type="Proteomes" id="UP001501285">
    <property type="component" value="Unassembled WGS sequence"/>
</dbReference>
<keyword evidence="2" id="KW-0663">Pyridoxal phosphate</keyword>
<dbReference type="InterPro" id="IPR015424">
    <property type="entry name" value="PyrdxlP-dep_Trfase"/>
</dbReference>
<comment type="caution">
    <text evidence="3">The sequence shown here is derived from an EMBL/GenBank/DDBJ whole genome shotgun (WGS) entry which is preliminary data.</text>
</comment>
<reference evidence="3 4" key="1">
    <citation type="journal article" date="2019" name="Int. J. Syst. Evol. Microbiol.">
        <title>The Global Catalogue of Microorganisms (GCM) 10K type strain sequencing project: providing services to taxonomists for standard genome sequencing and annotation.</title>
        <authorList>
            <consortium name="The Broad Institute Genomics Platform"/>
            <consortium name="The Broad Institute Genome Sequencing Center for Infectious Disease"/>
            <person name="Wu L."/>
            <person name="Ma J."/>
        </authorList>
    </citation>
    <scope>NUCLEOTIDE SEQUENCE [LARGE SCALE GENOMIC DNA]</scope>
    <source>
        <strain evidence="3 4">JCM 14283</strain>
    </source>
</reference>
<dbReference type="Pfam" id="PF01041">
    <property type="entry name" value="DegT_DnrJ_EryC1"/>
    <property type="match status" value="1"/>
</dbReference>
<dbReference type="PANTHER" id="PTHR30244:SF34">
    <property type="entry name" value="DTDP-4-AMINO-4,6-DIDEOXYGALACTOSE TRANSAMINASE"/>
    <property type="match status" value="1"/>
</dbReference>
<comment type="cofactor">
    <cofactor evidence="1">
        <name>pyridoxal 5'-phosphate</name>
        <dbReference type="ChEBI" id="CHEBI:597326"/>
    </cofactor>
</comment>
<dbReference type="CDD" id="cd00616">
    <property type="entry name" value="AHBA_syn"/>
    <property type="match status" value="1"/>
</dbReference>
<sequence>MTTTSQVRRPTRGGHEIAMTQPWFDEREVVAAAAAVQSGWVSQGARVIEFEAAVAALVQVPYAVAVSSCTAALHLGMVAYGIGPGDDVVVPSLSFVATANAVRYAGARPVFADVDPRHHNITAATIEQALTPATKAVIAVDQYGTPADMEPIRALARERGLSVVEDAACAIGSTYRGRPVGTGSDFAAFSFHPRKILVTGEGGMVTTSDPGLAERVRRLRQHGMSVSTFDRHHEQRPVHEQYLETGYNYRLTDIQAAIGVVQAGKLHSMVSRRRELAAVYQELLSGVPGLRTVTDPEHGESNYQTFWVMLPDDYPVSSDELLAILKRHRINARHGIPCAHQEPAFSDLDPVTLPVSEHIARQSVLLPMFHTMTREDQQRVADVVCGTWADPDHFRE</sequence>
<dbReference type="PANTHER" id="PTHR30244">
    <property type="entry name" value="TRANSAMINASE"/>
    <property type="match status" value="1"/>
</dbReference>
<dbReference type="InterPro" id="IPR000653">
    <property type="entry name" value="DegT/StrS_aminotransferase"/>
</dbReference>
<dbReference type="SUPFAM" id="SSF53383">
    <property type="entry name" value="PLP-dependent transferases"/>
    <property type="match status" value="1"/>
</dbReference>
<dbReference type="RefSeq" id="WP_343987501.1">
    <property type="nucleotide sequence ID" value="NZ_BAAANB010000001.1"/>
</dbReference>
<dbReference type="GO" id="GO:0008483">
    <property type="term" value="F:transaminase activity"/>
    <property type="evidence" value="ECO:0007669"/>
    <property type="project" value="UniProtKB-KW"/>
</dbReference>
<keyword evidence="3" id="KW-0808">Transferase</keyword>
<accession>A0ABN2TUS6</accession>
<dbReference type="Gene3D" id="3.90.1150.10">
    <property type="entry name" value="Aspartate Aminotransferase, domain 1"/>
    <property type="match status" value="1"/>
</dbReference>
<evidence type="ECO:0000313" key="4">
    <source>
        <dbReference type="Proteomes" id="UP001501285"/>
    </source>
</evidence>